<keyword evidence="3" id="KW-1185">Reference proteome</keyword>
<dbReference type="EMBL" id="OU896710">
    <property type="protein sequence ID" value="CAG9820773.1"/>
    <property type="molecule type" value="Genomic_DNA"/>
</dbReference>
<reference evidence="2" key="1">
    <citation type="submission" date="2022-01" db="EMBL/GenBank/DDBJ databases">
        <authorList>
            <person name="King R."/>
        </authorList>
    </citation>
    <scope>NUCLEOTIDE SEQUENCE</scope>
</reference>
<proteinExistence type="predicted"/>
<gene>
    <name evidence="2" type="ORF">PHAECO_LOCUS7787</name>
</gene>
<evidence type="ECO:0000256" key="1">
    <source>
        <dbReference type="SAM" id="MobiDB-lite"/>
    </source>
</evidence>
<organism evidence="2 3">
    <name type="scientific">Phaedon cochleariae</name>
    <name type="common">Mustard beetle</name>
    <dbReference type="NCBI Taxonomy" id="80249"/>
    <lineage>
        <taxon>Eukaryota</taxon>
        <taxon>Metazoa</taxon>
        <taxon>Ecdysozoa</taxon>
        <taxon>Arthropoda</taxon>
        <taxon>Hexapoda</taxon>
        <taxon>Insecta</taxon>
        <taxon>Pterygota</taxon>
        <taxon>Neoptera</taxon>
        <taxon>Endopterygota</taxon>
        <taxon>Coleoptera</taxon>
        <taxon>Polyphaga</taxon>
        <taxon>Cucujiformia</taxon>
        <taxon>Chrysomeloidea</taxon>
        <taxon>Chrysomelidae</taxon>
        <taxon>Chrysomelinae</taxon>
        <taxon>Chrysomelini</taxon>
        <taxon>Phaedon</taxon>
    </lineage>
</organism>
<accession>A0A9N9SKS1</accession>
<sequence>MKLQVQPLSSNFEFILQVEPPSTTPKLNLQVSPSCLTASSNFKFNLQVQPSSSNFKLKLQVETSQVQPSSSTFKFKLQVESSSSTLKLNLQVQPSSSTSKFNSKRVGPRWVQNPAPSTRWAAPRILGGGIQTARANKPARDQTGTPEHTTGIEEITNPFAKRSVLQRSPIIQRTCSLSDLGSAGGRGQSENIYKRKKFDFHSEEKQDLENQGAHFMKVVERMCQQIKLLEVIVKDAYKPKKEFQEISGKLALQVEKLQNHPSSSNFELNLQVQPSSSNFKFNLQVQTSSSTFKLKPQVEPSSSQFKLNLQVQPPSTTFKSNFKFKLQVQPSSSTFMLNLQVQPSSSTFKFKLQEEPSS</sequence>
<feature type="region of interest" description="Disordered" evidence="1">
    <location>
        <begin position="96"/>
        <end position="116"/>
    </location>
</feature>
<dbReference type="Proteomes" id="UP001153737">
    <property type="component" value="Chromosome 4"/>
</dbReference>
<protein>
    <submittedName>
        <fullName evidence="2">Uncharacterized protein</fullName>
    </submittedName>
</protein>
<evidence type="ECO:0000313" key="2">
    <source>
        <dbReference type="EMBL" id="CAG9820773.1"/>
    </source>
</evidence>
<dbReference type="AlphaFoldDB" id="A0A9N9SKS1"/>
<reference evidence="2" key="2">
    <citation type="submission" date="2022-10" db="EMBL/GenBank/DDBJ databases">
        <authorList>
            <consortium name="ENA_rothamsted_submissions"/>
            <consortium name="culmorum"/>
            <person name="King R."/>
        </authorList>
    </citation>
    <scope>NUCLEOTIDE SEQUENCE</scope>
</reference>
<evidence type="ECO:0000313" key="3">
    <source>
        <dbReference type="Proteomes" id="UP001153737"/>
    </source>
</evidence>
<name>A0A9N9SKS1_PHACE</name>
<dbReference type="OrthoDB" id="8943218at2759"/>